<proteinExistence type="predicted"/>
<reference evidence="1 2" key="1">
    <citation type="submission" date="2020-10" db="EMBL/GenBank/DDBJ databases">
        <title>Sequencing the genomes of 1000 actinobacteria strains.</title>
        <authorList>
            <person name="Klenk H.-P."/>
        </authorList>
    </citation>
    <scope>NUCLEOTIDE SEQUENCE [LARGE SCALE GENOMIC DNA]</scope>
    <source>
        <strain evidence="1 2">DSM 46744</strain>
    </source>
</reference>
<protein>
    <submittedName>
        <fullName evidence="1">Uncharacterized protein</fullName>
    </submittedName>
</protein>
<evidence type="ECO:0000313" key="1">
    <source>
        <dbReference type="EMBL" id="MBE1534838.1"/>
    </source>
</evidence>
<accession>A0ABR9JWI6</accession>
<organism evidence="1 2">
    <name type="scientific">Actinomadura algeriensis</name>
    <dbReference type="NCBI Taxonomy" id="1679523"/>
    <lineage>
        <taxon>Bacteria</taxon>
        <taxon>Bacillati</taxon>
        <taxon>Actinomycetota</taxon>
        <taxon>Actinomycetes</taxon>
        <taxon>Streptosporangiales</taxon>
        <taxon>Thermomonosporaceae</taxon>
        <taxon>Actinomadura</taxon>
    </lineage>
</organism>
<dbReference type="RefSeq" id="WP_192761142.1">
    <property type="nucleotide sequence ID" value="NZ_JADBDZ010000001.1"/>
</dbReference>
<sequence>MGNLFTARGTSADRKELRLSNGGTDVLFDVITLAGCPLAESSWERNLVLHFADGHRIGFGWAGFDLSSLPWTANWPAEKAFLLRVLDLAITRHGWERLTYDPPFAAASLRRYHAMVDRWPAPIAVRTPAPREDWRVPPPRDHLDRCPEHAVYQGMLGCRLCDPWIQPIPGT</sequence>
<keyword evidence="2" id="KW-1185">Reference proteome</keyword>
<comment type="caution">
    <text evidence="1">The sequence shown here is derived from an EMBL/GenBank/DDBJ whole genome shotgun (WGS) entry which is preliminary data.</text>
</comment>
<name>A0ABR9JWI6_9ACTN</name>
<dbReference type="Proteomes" id="UP000627838">
    <property type="component" value="Unassembled WGS sequence"/>
</dbReference>
<evidence type="ECO:0000313" key="2">
    <source>
        <dbReference type="Proteomes" id="UP000627838"/>
    </source>
</evidence>
<gene>
    <name evidence="1" type="ORF">H4W34_004671</name>
</gene>
<dbReference type="EMBL" id="JADBDZ010000001">
    <property type="protein sequence ID" value="MBE1534838.1"/>
    <property type="molecule type" value="Genomic_DNA"/>
</dbReference>